<evidence type="ECO:0000256" key="1">
    <source>
        <dbReference type="SAM" id="Phobius"/>
    </source>
</evidence>
<keyword evidence="1" id="KW-0472">Membrane</keyword>
<dbReference type="InterPro" id="IPR048493">
    <property type="entry name" value="DUF1980_N"/>
</dbReference>
<dbReference type="InterPro" id="IPR052955">
    <property type="entry name" value="UPF0703_membrane_permease"/>
</dbReference>
<keyword evidence="5" id="KW-1185">Reference proteome</keyword>
<dbReference type="PANTHER" id="PTHR40047:SF1">
    <property type="entry name" value="UPF0703 PROTEIN YCGQ"/>
    <property type="match status" value="1"/>
</dbReference>
<feature type="domain" description="DUF1980" evidence="2">
    <location>
        <begin position="12"/>
        <end position="122"/>
    </location>
</feature>
<gene>
    <name evidence="4" type="ORF">KS407_21725</name>
</gene>
<organism evidence="4 5">
    <name type="scientific">Evansella alkalicola</name>
    <dbReference type="NCBI Taxonomy" id="745819"/>
    <lineage>
        <taxon>Bacteria</taxon>
        <taxon>Bacillati</taxon>
        <taxon>Bacillota</taxon>
        <taxon>Bacilli</taxon>
        <taxon>Bacillales</taxon>
        <taxon>Bacillaceae</taxon>
        <taxon>Evansella</taxon>
    </lineage>
</organism>
<evidence type="ECO:0000313" key="5">
    <source>
        <dbReference type="Proteomes" id="UP000790580"/>
    </source>
</evidence>
<feature type="domain" description="DUF1980" evidence="3">
    <location>
        <begin position="185"/>
        <end position="322"/>
    </location>
</feature>
<dbReference type="Proteomes" id="UP000790580">
    <property type="component" value="Unassembled WGS sequence"/>
</dbReference>
<dbReference type="InterPro" id="IPR015402">
    <property type="entry name" value="DUF1980"/>
</dbReference>
<feature type="transmembrane region" description="Helical" evidence="1">
    <location>
        <begin position="44"/>
        <end position="61"/>
    </location>
</feature>
<protein>
    <submittedName>
        <fullName evidence="4">TIGR03943 family protein</fullName>
    </submittedName>
</protein>
<reference evidence="4 5" key="1">
    <citation type="submission" date="2021-06" db="EMBL/GenBank/DDBJ databases">
        <title>Bacillus sp. RD4P76, an endophyte from a halophyte.</title>
        <authorList>
            <person name="Sun J.-Q."/>
        </authorList>
    </citation>
    <scope>NUCLEOTIDE SEQUENCE [LARGE SCALE GENOMIC DNA]</scope>
    <source>
        <strain evidence="4 5">JCM 17098</strain>
    </source>
</reference>
<dbReference type="EMBL" id="JAHQCR010000088">
    <property type="protein sequence ID" value="MBU9724048.1"/>
    <property type="molecule type" value="Genomic_DNA"/>
</dbReference>
<name>A0ABS6JZM6_9BACI</name>
<dbReference type="InterPro" id="IPR048447">
    <property type="entry name" value="DUF1980_C"/>
</dbReference>
<dbReference type="Pfam" id="PF21537">
    <property type="entry name" value="DUF1980_C"/>
    <property type="match status" value="1"/>
</dbReference>
<keyword evidence="1" id="KW-0812">Transmembrane</keyword>
<sequence length="325" mass="37109">MRKYDHLFHAYIQGIILIGFALLILGLVITGNIVYYIAPMMMPFIYFAMITFFLLGIVQIFRSTKKDSEHDTSCQCDHDHQIKGPAPVKLLIYSIFILPILFGFIIPDKALDSSIAANRGIQYGSGLGINQASAQTSVKEDGEENSLARAEAFLEDPEAYLSSLEQFSDDYIEEGHNPYELESFYDEDWFNEYYDELAQELSKESIITVTDRNYLDVMTVLDLYLDQFIGKEIEILGFAFRELDFTENQIVVARFSITCCTADAGVYGTLVESEEARHYDEDTWIYVTGTIDRGEYNDFIIPVIKDASITEVDQPDSPYVYPSYY</sequence>
<feature type="transmembrane region" description="Helical" evidence="1">
    <location>
        <begin position="12"/>
        <end position="38"/>
    </location>
</feature>
<evidence type="ECO:0000259" key="2">
    <source>
        <dbReference type="Pfam" id="PF09323"/>
    </source>
</evidence>
<comment type="caution">
    <text evidence="4">The sequence shown here is derived from an EMBL/GenBank/DDBJ whole genome shotgun (WGS) entry which is preliminary data.</text>
</comment>
<dbReference type="NCBIfam" id="TIGR03943">
    <property type="entry name" value="TIGR03943 family putative permease subunit"/>
    <property type="match status" value="1"/>
</dbReference>
<dbReference type="Pfam" id="PF09323">
    <property type="entry name" value="DUF1980"/>
    <property type="match status" value="1"/>
</dbReference>
<feature type="transmembrane region" description="Helical" evidence="1">
    <location>
        <begin position="90"/>
        <end position="107"/>
    </location>
</feature>
<evidence type="ECO:0000313" key="4">
    <source>
        <dbReference type="EMBL" id="MBU9724048.1"/>
    </source>
</evidence>
<dbReference type="RefSeq" id="WP_088074995.1">
    <property type="nucleotide sequence ID" value="NZ_JAHQCR010000088.1"/>
</dbReference>
<dbReference type="PANTHER" id="PTHR40047">
    <property type="entry name" value="UPF0703 PROTEIN YCGQ"/>
    <property type="match status" value="1"/>
</dbReference>
<evidence type="ECO:0000259" key="3">
    <source>
        <dbReference type="Pfam" id="PF21537"/>
    </source>
</evidence>
<accession>A0ABS6JZM6</accession>
<proteinExistence type="predicted"/>
<keyword evidence="1" id="KW-1133">Transmembrane helix</keyword>